<name>A0ACB8EK42_9SAUR</name>
<evidence type="ECO:0000313" key="1">
    <source>
        <dbReference type="EMBL" id="KAH7992561.1"/>
    </source>
</evidence>
<organism evidence="1 2">
    <name type="scientific">Sphaerodactylus townsendi</name>
    <dbReference type="NCBI Taxonomy" id="933632"/>
    <lineage>
        <taxon>Eukaryota</taxon>
        <taxon>Metazoa</taxon>
        <taxon>Chordata</taxon>
        <taxon>Craniata</taxon>
        <taxon>Vertebrata</taxon>
        <taxon>Euteleostomi</taxon>
        <taxon>Lepidosauria</taxon>
        <taxon>Squamata</taxon>
        <taxon>Bifurcata</taxon>
        <taxon>Gekkota</taxon>
        <taxon>Sphaerodactylidae</taxon>
        <taxon>Sphaerodactylus</taxon>
    </lineage>
</organism>
<reference evidence="1" key="1">
    <citation type="submission" date="2021-08" db="EMBL/GenBank/DDBJ databases">
        <title>The first chromosome-level gecko genome reveals the dynamic sex chromosomes of Neotropical dwarf geckos (Sphaerodactylidae: Sphaerodactylus).</title>
        <authorList>
            <person name="Pinto B.J."/>
            <person name="Keating S.E."/>
            <person name="Gamble T."/>
        </authorList>
    </citation>
    <scope>NUCLEOTIDE SEQUENCE</scope>
    <source>
        <strain evidence="1">TG3544</strain>
    </source>
</reference>
<evidence type="ECO:0000313" key="2">
    <source>
        <dbReference type="Proteomes" id="UP000827872"/>
    </source>
</evidence>
<gene>
    <name evidence="1" type="ORF">K3G42_024415</name>
</gene>
<keyword evidence="2" id="KW-1185">Reference proteome</keyword>
<accession>A0ACB8EK42</accession>
<dbReference type="Proteomes" id="UP000827872">
    <property type="component" value="Linkage Group LG03"/>
</dbReference>
<protein>
    <submittedName>
        <fullName evidence="1">Uncharacterized protein</fullName>
    </submittedName>
</protein>
<proteinExistence type="predicted"/>
<sequence length="359" mass="39490">MDQHASPPRFLWSWGQRGFNKDKIRLGVLPLGVHKTSPRILLMAGSQAHARCTQPRRNAQLSTLLQNDRESRQSHAIEPRWAERARKSPTEHRARDWKGGERSPAPPASCSPSELLRARTFPQPQSCSRCNGSRAFKLAILNRSPKKRRERPSAPGGHSSLWLADFISSPEPEGLQAPSSKPAALRSGMEKARSPGQQLRPFPLPDVSAPYLPLHWAAGLGAALSAKFAAQTLLPTDSAKLQRGESSNLSSRKGVKAASSPSPRHLARQDQRLTCRPALRDVTGVFAYSTQSLTPVRASERRWGRGRGEEAASSDPLKTCWPRANRAAELTLPHCITGVFEEARSSGFTLVQGWLKLQP</sequence>
<comment type="caution">
    <text evidence="1">The sequence shown here is derived from an EMBL/GenBank/DDBJ whole genome shotgun (WGS) entry which is preliminary data.</text>
</comment>
<dbReference type="EMBL" id="CM037616">
    <property type="protein sequence ID" value="KAH7992561.1"/>
    <property type="molecule type" value="Genomic_DNA"/>
</dbReference>